<keyword evidence="5 9" id="KW-0798">TonB box</keyword>
<dbReference type="PROSITE" id="PS52016">
    <property type="entry name" value="TONB_DEPENDENT_REC_3"/>
    <property type="match status" value="1"/>
</dbReference>
<evidence type="ECO:0000256" key="2">
    <source>
        <dbReference type="ARBA" id="ARBA00022448"/>
    </source>
</evidence>
<dbReference type="PANTHER" id="PTHR47234:SF2">
    <property type="entry name" value="TONB-DEPENDENT RECEPTOR"/>
    <property type="match status" value="1"/>
</dbReference>
<keyword evidence="3 8" id="KW-1134">Transmembrane beta strand</keyword>
<feature type="domain" description="TonB-dependent receptor plug" evidence="12">
    <location>
        <begin position="71"/>
        <end position="189"/>
    </location>
</feature>
<comment type="caution">
    <text evidence="13">The sequence shown here is derived from an EMBL/GenBank/DDBJ whole genome shotgun (WGS) entry which is preliminary data.</text>
</comment>
<evidence type="ECO:0000259" key="12">
    <source>
        <dbReference type="Pfam" id="PF07715"/>
    </source>
</evidence>
<comment type="subcellular location">
    <subcellularLocation>
        <location evidence="1 8">Cell outer membrane</location>
        <topology evidence="1 8">Multi-pass membrane protein</topology>
    </subcellularLocation>
</comment>
<keyword evidence="4 8" id="KW-0812">Transmembrane</keyword>
<dbReference type="Proteomes" id="UP001214854">
    <property type="component" value="Unassembled WGS sequence"/>
</dbReference>
<keyword evidence="6 8" id="KW-0472">Membrane</keyword>
<dbReference type="InterPro" id="IPR037066">
    <property type="entry name" value="Plug_dom_sf"/>
</dbReference>
<dbReference type="Gene3D" id="2.170.130.10">
    <property type="entry name" value="TonB-dependent receptor, plug domain"/>
    <property type="match status" value="1"/>
</dbReference>
<dbReference type="Pfam" id="PF00593">
    <property type="entry name" value="TonB_dep_Rec_b-barrel"/>
    <property type="match status" value="1"/>
</dbReference>
<dbReference type="Gene3D" id="2.40.170.20">
    <property type="entry name" value="TonB-dependent receptor, beta-barrel domain"/>
    <property type="match status" value="1"/>
</dbReference>
<evidence type="ECO:0000256" key="7">
    <source>
        <dbReference type="ARBA" id="ARBA00023237"/>
    </source>
</evidence>
<dbReference type="EMBL" id="JAQQKX010000013">
    <property type="protein sequence ID" value="MDC7684524.1"/>
    <property type="molecule type" value="Genomic_DNA"/>
</dbReference>
<dbReference type="InterPro" id="IPR039426">
    <property type="entry name" value="TonB-dep_rcpt-like"/>
</dbReference>
<comment type="similarity">
    <text evidence="8 9">Belongs to the TonB-dependent receptor family.</text>
</comment>
<reference evidence="13 14" key="1">
    <citation type="submission" date="2023-01" db="EMBL/GenBank/DDBJ databases">
        <title>Novel species of the genus Asticcacaulis isolated from rivers.</title>
        <authorList>
            <person name="Lu H."/>
        </authorList>
    </citation>
    <scope>NUCLEOTIDE SEQUENCE [LARGE SCALE GENOMIC DNA]</scope>
    <source>
        <strain evidence="13 14">BYS171W</strain>
    </source>
</reference>
<keyword evidence="2 8" id="KW-0813">Transport</keyword>
<feature type="signal peptide" evidence="10">
    <location>
        <begin position="1"/>
        <end position="31"/>
    </location>
</feature>
<evidence type="ECO:0000256" key="6">
    <source>
        <dbReference type="ARBA" id="ARBA00023136"/>
    </source>
</evidence>
<evidence type="ECO:0000256" key="10">
    <source>
        <dbReference type="SAM" id="SignalP"/>
    </source>
</evidence>
<evidence type="ECO:0000313" key="14">
    <source>
        <dbReference type="Proteomes" id="UP001214854"/>
    </source>
</evidence>
<dbReference type="RefSeq" id="WP_272748997.1">
    <property type="nucleotide sequence ID" value="NZ_JAQQKX010000013.1"/>
</dbReference>
<keyword evidence="7 8" id="KW-0998">Cell outer membrane</keyword>
<keyword evidence="13" id="KW-0675">Receptor</keyword>
<keyword evidence="10" id="KW-0732">Signal</keyword>
<evidence type="ECO:0000259" key="11">
    <source>
        <dbReference type="Pfam" id="PF00593"/>
    </source>
</evidence>
<evidence type="ECO:0000256" key="1">
    <source>
        <dbReference type="ARBA" id="ARBA00004571"/>
    </source>
</evidence>
<proteinExistence type="inferred from homology"/>
<evidence type="ECO:0000256" key="4">
    <source>
        <dbReference type="ARBA" id="ARBA00022692"/>
    </source>
</evidence>
<dbReference type="InterPro" id="IPR036942">
    <property type="entry name" value="Beta-barrel_TonB_sf"/>
</dbReference>
<accession>A0ABT5HWR9</accession>
<gene>
    <name evidence="13" type="ORF">PQU92_14665</name>
</gene>
<dbReference type="Pfam" id="PF07715">
    <property type="entry name" value="Plug"/>
    <property type="match status" value="1"/>
</dbReference>
<name>A0ABT5HWR9_9CAUL</name>
<protein>
    <submittedName>
        <fullName evidence="13">TonB-dependent receptor</fullName>
    </submittedName>
</protein>
<evidence type="ECO:0000256" key="8">
    <source>
        <dbReference type="PROSITE-ProRule" id="PRU01360"/>
    </source>
</evidence>
<evidence type="ECO:0000256" key="5">
    <source>
        <dbReference type="ARBA" id="ARBA00023077"/>
    </source>
</evidence>
<dbReference type="InterPro" id="IPR000531">
    <property type="entry name" value="Beta-barrel_TonB"/>
</dbReference>
<organism evidence="13 14">
    <name type="scientific">Asticcacaulis aquaticus</name>
    <dbReference type="NCBI Taxonomy" id="2984212"/>
    <lineage>
        <taxon>Bacteria</taxon>
        <taxon>Pseudomonadati</taxon>
        <taxon>Pseudomonadota</taxon>
        <taxon>Alphaproteobacteria</taxon>
        <taxon>Caulobacterales</taxon>
        <taxon>Caulobacteraceae</taxon>
        <taxon>Asticcacaulis</taxon>
    </lineage>
</organism>
<keyword evidence="14" id="KW-1185">Reference proteome</keyword>
<evidence type="ECO:0000313" key="13">
    <source>
        <dbReference type="EMBL" id="MDC7684524.1"/>
    </source>
</evidence>
<feature type="domain" description="TonB-dependent receptor-like beta-barrel" evidence="11">
    <location>
        <begin position="410"/>
        <end position="930"/>
    </location>
</feature>
<dbReference type="PANTHER" id="PTHR47234">
    <property type="match status" value="1"/>
</dbReference>
<evidence type="ECO:0000256" key="9">
    <source>
        <dbReference type="RuleBase" id="RU003357"/>
    </source>
</evidence>
<dbReference type="SUPFAM" id="SSF56935">
    <property type="entry name" value="Porins"/>
    <property type="match status" value="1"/>
</dbReference>
<dbReference type="InterPro" id="IPR012910">
    <property type="entry name" value="Plug_dom"/>
</dbReference>
<feature type="chain" id="PRO_5046507944" evidence="10">
    <location>
        <begin position="32"/>
        <end position="970"/>
    </location>
</feature>
<evidence type="ECO:0000256" key="3">
    <source>
        <dbReference type="ARBA" id="ARBA00022452"/>
    </source>
</evidence>
<sequence>MKKSPRSVLMAAAISSTAVMVSLLSAASVHAQTTAEKDTCTSETADKAACKDEKIEEVVVTGTRLRRTEFNATSPVQIISTEKAELEGVVDTTRILQSSTIAASASQIDNGYTGYNVTGGPGVNTLSLRGLGANRTLILINGHRVGPAGTRGQVGPVDLNTIPSSIVERYEILKDGASAIYGSDAIAGVVNVITKKKSTGGSLKAFTSLPQHGGGETYNASLSQSINEGNFHGLFSLDYYKQEALRQGDRDYLACPEQRITYMDGTRADVVDPATGNYKCYGLIASVLYTGSYYVFDPSASNGLKRVIYTGSTAEESRTSRAVAPYMQDRYLSKTVISPVTRRSVNFTGGYSFDNGTEVYGDFMYNRRTSRQESWRQFYPTVSASNPNNILKATSYPIILIPYNVDQDVHYTRALVGIRGDLPELGFLKGWTYDVAAQVSHNNATYGYDFIYNDRVNATVGASVCNTALLTTATSCPTGGVQYYRQSTVESGVFSEAETAFLFGYEKGQTTYRQSYIEASMSGDLFELPAGPVGASFGFMLRKEYINDTPGINAQNANYWGLTTAGQTVGRDSINEVYAEFGVPILKDLPFAKTLDLAVSSRYSDYDSYGSNTTYKASLNWAVTDTFRLRGSEGTSFRAPSLYEQYLGNQVGYSTQLSVDPCINYGTSTTISETVKTNCKALGLASTYAGLGSSATVYTGGGKAAGLQPETSDNRTVGLIWTPKFTNASVAIDFFETKINNQITTYGSYNIVYECMNSANMSSPYCSLFTRDLVSTSSTFGSIRTIQNAYVNVAEQFMRGFDLTLAYNRKFSFGNLSISSQHSFVRKWTYQLKNASTPTNYLGYVGYPEYVGNLTASLRRGSYTFTYNGTFVGETSDFDYYKTNCYTGTLLGVANQTYCYDMNTEFYANHTLSVRKAFDKWNLIASVRNLADETPPEISNYGAARYGNAALTSQYDLLGRTFTLSIERKW</sequence>